<dbReference type="EMBL" id="UGYW01000001">
    <property type="protein sequence ID" value="SUI96918.1"/>
    <property type="molecule type" value="Genomic_DNA"/>
</dbReference>
<gene>
    <name evidence="2" type="ORF">NCTC11388_00216</name>
</gene>
<dbReference type="InterPro" id="IPR025334">
    <property type="entry name" value="DUF4240"/>
</dbReference>
<protein>
    <recommendedName>
        <fullName evidence="1">DUF4240 domain-containing protein</fullName>
    </recommendedName>
</protein>
<feature type="domain" description="DUF4240" evidence="1">
    <location>
        <begin position="9"/>
        <end position="98"/>
    </location>
</feature>
<name>A0A380B942_SPHSI</name>
<dbReference type="Proteomes" id="UP000254893">
    <property type="component" value="Unassembled WGS sequence"/>
</dbReference>
<evidence type="ECO:0000259" key="1">
    <source>
        <dbReference type="Pfam" id="PF14024"/>
    </source>
</evidence>
<reference evidence="2 3" key="1">
    <citation type="submission" date="2018-06" db="EMBL/GenBank/DDBJ databases">
        <authorList>
            <consortium name="Pathogen Informatics"/>
            <person name="Doyle S."/>
        </authorList>
    </citation>
    <scope>NUCLEOTIDE SEQUENCE [LARGE SCALE GENOMIC DNA]</scope>
    <source>
        <strain evidence="2 3">NCTC11388</strain>
    </source>
</reference>
<dbReference type="Pfam" id="PF14024">
    <property type="entry name" value="DUF4240"/>
    <property type="match status" value="1"/>
</dbReference>
<dbReference type="AlphaFoldDB" id="A0A380B942"/>
<proteinExistence type="predicted"/>
<accession>A0A380B942</accession>
<organism evidence="2 3">
    <name type="scientific">Sphingobacterium spiritivorum</name>
    <name type="common">Flavobacterium spiritivorum</name>
    <dbReference type="NCBI Taxonomy" id="258"/>
    <lineage>
        <taxon>Bacteria</taxon>
        <taxon>Pseudomonadati</taxon>
        <taxon>Bacteroidota</taxon>
        <taxon>Sphingobacteriia</taxon>
        <taxon>Sphingobacteriales</taxon>
        <taxon>Sphingobacteriaceae</taxon>
        <taxon>Sphingobacterium</taxon>
    </lineage>
</organism>
<dbReference type="RefSeq" id="WP_115168762.1">
    <property type="nucleotide sequence ID" value="NZ_UGYW01000001.1"/>
</dbReference>
<evidence type="ECO:0000313" key="2">
    <source>
        <dbReference type="EMBL" id="SUI96918.1"/>
    </source>
</evidence>
<sequence length="122" mass="14040">MKDTEISEWFWSLIKNANLNRDTLRGLLANFSKDDLIKFQEEFIDASVELQEAPFVEYMEESEDGVEDIANWIVSKGKAFYFHVLNNPEETPNSVNDLTDQILYGIADEVCVEKYGESTGIY</sequence>
<evidence type="ECO:0000313" key="3">
    <source>
        <dbReference type="Proteomes" id="UP000254893"/>
    </source>
</evidence>